<name>A0A1N6YHU0_9PSED</name>
<evidence type="ECO:0000313" key="2">
    <source>
        <dbReference type="Proteomes" id="UP000186079"/>
    </source>
</evidence>
<dbReference type="Proteomes" id="UP000186079">
    <property type="component" value="Unassembled WGS sequence"/>
</dbReference>
<organism evidence="1 2">
    <name type="scientific">Pseudomonas flexibilis</name>
    <dbReference type="NCBI Taxonomy" id="706570"/>
    <lineage>
        <taxon>Bacteria</taxon>
        <taxon>Pseudomonadati</taxon>
        <taxon>Pseudomonadota</taxon>
        <taxon>Gammaproteobacteria</taxon>
        <taxon>Pseudomonadales</taxon>
        <taxon>Pseudomonadaceae</taxon>
        <taxon>Pseudomonas</taxon>
    </lineage>
</organism>
<accession>A0A1N6YHU0</accession>
<proteinExistence type="predicted"/>
<dbReference type="AlphaFoldDB" id="A0A1N6YHU0"/>
<protein>
    <submittedName>
        <fullName evidence="1">Uncharacterized protein</fullName>
    </submittedName>
</protein>
<dbReference type="EMBL" id="FTMC01000015">
    <property type="protein sequence ID" value="SIR14143.1"/>
    <property type="molecule type" value="Genomic_DNA"/>
</dbReference>
<gene>
    <name evidence="1" type="ORF">SAMN05421672_11571</name>
</gene>
<sequence length="46" mass="5130">MRWTGERLSSLLNLPRETAVEAAPADDAVAWGCTLEKLQDRFGPRT</sequence>
<reference evidence="1 2" key="1">
    <citation type="submission" date="2017-01" db="EMBL/GenBank/DDBJ databases">
        <authorList>
            <person name="Mah S.A."/>
            <person name="Swanson W.J."/>
            <person name="Moy G.W."/>
            <person name="Vacquier V.D."/>
        </authorList>
    </citation>
    <scope>NUCLEOTIDE SEQUENCE [LARGE SCALE GENOMIC DNA]</scope>
    <source>
        <strain evidence="1 2">ATCC 29606</strain>
    </source>
</reference>
<evidence type="ECO:0000313" key="1">
    <source>
        <dbReference type="EMBL" id="SIR14143.1"/>
    </source>
</evidence>